<keyword evidence="2" id="KW-1185">Reference proteome</keyword>
<comment type="caution">
    <text evidence="1">The sequence shown here is derived from an EMBL/GenBank/DDBJ whole genome shotgun (WGS) entry which is preliminary data.</text>
</comment>
<organism evidence="1 2">
    <name type="scientific">Sphaerodactylus townsendi</name>
    <dbReference type="NCBI Taxonomy" id="933632"/>
    <lineage>
        <taxon>Eukaryota</taxon>
        <taxon>Metazoa</taxon>
        <taxon>Chordata</taxon>
        <taxon>Craniata</taxon>
        <taxon>Vertebrata</taxon>
        <taxon>Euteleostomi</taxon>
        <taxon>Lepidosauria</taxon>
        <taxon>Squamata</taxon>
        <taxon>Bifurcata</taxon>
        <taxon>Gekkota</taxon>
        <taxon>Sphaerodactylidae</taxon>
        <taxon>Sphaerodactylus</taxon>
    </lineage>
</organism>
<protein>
    <submittedName>
        <fullName evidence="1">Uncharacterized protein</fullName>
    </submittedName>
</protein>
<sequence>MNTRNSSKRIYSWYGRAIYFDKQLQISFYRGMYITSARNASETCIFPGEFILIEDENTGQILVARLQKLFEDDTHQKHAIVQWFSRSVEIPFNQQIALGKEDSQEIFLTENAEWDTAILATSIISNVTVIPLSPIEVFPSVLREADVFFVRESWNGEKFQPLSPSLLAELKDAVKMKSNAIEFTSEYPMTPRRTTCSTEAKNGNVTQSNKEMEAESKHSNAKSSLSKERCSQRMADGINTPVARKKLQLNSPTKFPRSTFKEQDFIELIDSDFIEPLDHSPLKHKVTFTGIKGSPPKISCLTDEKGQFQDIAPLEDTSERSNALVLHSSKRNQDTTLKNRTSAVKNNTRE</sequence>
<name>A0ACB8F4S1_9SAUR</name>
<reference evidence="1" key="1">
    <citation type="submission" date="2021-08" db="EMBL/GenBank/DDBJ databases">
        <title>The first chromosome-level gecko genome reveals the dynamic sex chromosomes of Neotropical dwarf geckos (Sphaerodactylidae: Sphaerodactylus).</title>
        <authorList>
            <person name="Pinto B.J."/>
            <person name="Keating S.E."/>
            <person name="Gamble T."/>
        </authorList>
    </citation>
    <scope>NUCLEOTIDE SEQUENCE</scope>
    <source>
        <strain evidence="1">TG3544</strain>
    </source>
</reference>
<dbReference type="EMBL" id="CM037618">
    <property type="protein sequence ID" value="KAH7999921.1"/>
    <property type="molecule type" value="Genomic_DNA"/>
</dbReference>
<dbReference type="Proteomes" id="UP000827872">
    <property type="component" value="Linkage Group LG05"/>
</dbReference>
<accession>A0ACB8F4S1</accession>
<gene>
    <name evidence="1" type="ORF">K3G42_020474</name>
</gene>
<proteinExistence type="predicted"/>
<evidence type="ECO:0000313" key="1">
    <source>
        <dbReference type="EMBL" id="KAH7999921.1"/>
    </source>
</evidence>
<evidence type="ECO:0000313" key="2">
    <source>
        <dbReference type="Proteomes" id="UP000827872"/>
    </source>
</evidence>